<keyword evidence="2" id="KW-1185">Reference proteome</keyword>
<evidence type="ECO:0000313" key="2">
    <source>
        <dbReference type="Proteomes" id="UP001151760"/>
    </source>
</evidence>
<name>A0ABQ5E995_9ASTR</name>
<comment type="caution">
    <text evidence="1">The sequence shown here is derived from an EMBL/GenBank/DDBJ whole genome shotgun (WGS) entry which is preliminary data.</text>
</comment>
<proteinExistence type="predicted"/>
<gene>
    <name evidence="1" type="ORF">Tco_0955887</name>
</gene>
<dbReference type="EMBL" id="BQNB010016045">
    <property type="protein sequence ID" value="GJT47172.1"/>
    <property type="molecule type" value="Genomic_DNA"/>
</dbReference>
<reference evidence="1" key="1">
    <citation type="journal article" date="2022" name="Int. J. Mol. Sci.">
        <title>Draft Genome of Tanacetum Coccineum: Genomic Comparison of Closely Related Tanacetum-Family Plants.</title>
        <authorList>
            <person name="Yamashiro T."/>
            <person name="Shiraishi A."/>
            <person name="Nakayama K."/>
            <person name="Satake H."/>
        </authorList>
    </citation>
    <scope>NUCLEOTIDE SEQUENCE</scope>
</reference>
<dbReference type="Proteomes" id="UP001151760">
    <property type="component" value="Unassembled WGS sequence"/>
</dbReference>
<protein>
    <submittedName>
        <fullName evidence="1">Uncharacterized protein</fullName>
    </submittedName>
</protein>
<evidence type="ECO:0000313" key="1">
    <source>
        <dbReference type="EMBL" id="GJT47172.1"/>
    </source>
</evidence>
<organism evidence="1 2">
    <name type="scientific">Tanacetum coccineum</name>
    <dbReference type="NCBI Taxonomy" id="301880"/>
    <lineage>
        <taxon>Eukaryota</taxon>
        <taxon>Viridiplantae</taxon>
        <taxon>Streptophyta</taxon>
        <taxon>Embryophyta</taxon>
        <taxon>Tracheophyta</taxon>
        <taxon>Spermatophyta</taxon>
        <taxon>Magnoliopsida</taxon>
        <taxon>eudicotyledons</taxon>
        <taxon>Gunneridae</taxon>
        <taxon>Pentapetalae</taxon>
        <taxon>asterids</taxon>
        <taxon>campanulids</taxon>
        <taxon>Asterales</taxon>
        <taxon>Asteraceae</taxon>
        <taxon>Asteroideae</taxon>
        <taxon>Anthemideae</taxon>
        <taxon>Anthemidinae</taxon>
        <taxon>Tanacetum</taxon>
    </lineage>
</organism>
<accession>A0ABQ5E995</accession>
<sequence>MSINEGPFHMGTVSDVIAEELRVAVQKGPVRLGVLKTFQTEEKERYKADFRQLFILLQGYLSGVDSLTEVANLIENNLNERFLQTNLMIRWQLLSNASVQAVSTQSSMSSQFSNVPYHADKSFQLDTG</sequence>
<reference evidence="1" key="2">
    <citation type="submission" date="2022-01" db="EMBL/GenBank/DDBJ databases">
        <authorList>
            <person name="Yamashiro T."/>
            <person name="Shiraishi A."/>
            <person name="Satake H."/>
            <person name="Nakayama K."/>
        </authorList>
    </citation>
    <scope>NUCLEOTIDE SEQUENCE</scope>
</reference>